<keyword evidence="4" id="KW-1185">Reference proteome</keyword>
<dbReference type="EMBL" id="JAEHHL010000006">
    <property type="protein sequence ID" value="MBK0399651.1"/>
    <property type="molecule type" value="Genomic_DNA"/>
</dbReference>
<organism evidence="3 4">
    <name type="scientific">Thermohalobaculum xanthum</name>
    <dbReference type="NCBI Taxonomy" id="2753746"/>
    <lineage>
        <taxon>Bacteria</taxon>
        <taxon>Pseudomonadati</taxon>
        <taxon>Pseudomonadota</taxon>
        <taxon>Alphaproteobacteria</taxon>
        <taxon>Rhodobacterales</taxon>
        <taxon>Paracoccaceae</taxon>
        <taxon>Thermohalobaculum</taxon>
    </lineage>
</organism>
<feature type="domain" description="Methyltransferase type 11" evidence="2">
    <location>
        <begin position="88"/>
        <end position="131"/>
    </location>
</feature>
<accession>A0A8J7M7D3</accession>
<sequence length="259" mass="29019">MHLDVVDLRKFYHSTPLGRMVQRSLRERLATLWPDTRGMTVAGFGFTTPFMRPFVERSARVLCLMPAQQGVCPWPDEGPNHAALIEETLWPLPNGFVDRLMVVHGLETCERPQALLDEIWRVLAPGGRAAFIVPNRAGLWARRDVTPFGYGRPYSVSQLERTLAQHRFAAERHGGALYHPPSHRRFWLRLAPAMERIGSRLDAERLAGVVLVEATKLVYIAPASGAKETARRPLRVLEGLAPPRPKPAAGRDGRMRTGA</sequence>
<dbReference type="SUPFAM" id="SSF53335">
    <property type="entry name" value="S-adenosyl-L-methionine-dependent methyltransferases"/>
    <property type="match status" value="1"/>
</dbReference>
<dbReference type="InterPro" id="IPR029063">
    <property type="entry name" value="SAM-dependent_MTases_sf"/>
</dbReference>
<feature type="region of interest" description="Disordered" evidence="1">
    <location>
        <begin position="238"/>
        <end position="259"/>
    </location>
</feature>
<evidence type="ECO:0000313" key="3">
    <source>
        <dbReference type="EMBL" id="MBK0399651.1"/>
    </source>
</evidence>
<dbReference type="GO" id="GO:0032259">
    <property type="term" value="P:methylation"/>
    <property type="evidence" value="ECO:0007669"/>
    <property type="project" value="UniProtKB-KW"/>
</dbReference>
<comment type="caution">
    <text evidence="3">The sequence shown here is derived from an EMBL/GenBank/DDBJ whole genome shotgun (WGS) entry which is preliminary data.</text>
</comment>
<dbReference type="GO" id="GO:0008757">
    <property type="term" value="F:S-adenosylmethionine-dependent methyltransferase activity"/>
    <property type="evidence" value="ECO:0007669"/>
    <property type="project" value="InterPro"/>
</dbReference>
<keyword evidence="3" id="KW-0808">Transferase</keyword>
<proteinExistence type="predicted"/>
<dbReference type="RefSeq" id="WP_200609850.1">
    <property type="nucleotide sequence ID" value="NZ_JAEHHL010000006.1"/>
</dbReference>
<reference evidence="3" key="1">
    <citation type="submission" date="2020-12" db="EMBL/GenBank/DDBJ databases">
        <title>Bacterial taxonomy.</title>
        <authorList>
            <person name="Pan X."/>
        </authorList>
    </citation>
    <scope>NUCLEOTIDE SEQUENCE</scope>
    <source>
        <strain evidence="3">M0105</strain>
    </source>
</reference>
<evidence type="ECO:0000256" key="1">
    <source>
        <dbReference type="SAM" id="MobiDB-lite"/>
    </source>
</evidence>
<dbReference type="AlphaFoldDB" id="A0A8J7M7D3"/>
<dbReference type="Pfam" id="PF08241">
    <property type="entry name" value="Methyltransf_11"/>
    <property type="match status" value="1"/>
</dbReference>
<evidence type="ECO:0000259" key="2">
    <source>
        <dbReference type="Pfam" id="PF08241"/>
    </source>
</evidence>
<dbReference type="InterPro" id="IPR013216">
    <property type="entry name" value="Methyltransf_11"/>
</dbReference>
<protein>
    <submittedName>
        <fullName evidence="3">Methyltransferase domain-containing protein</fullName>
    </submittedName>
</protein>
<keyword evidence="3" id="KW-0489">Methyltransferase</keyword>
<gene>
    <name evidence="3" type="ORF">H0I76_10640</name>
</gene>
<name>A0A8J7M7D3_9RHOB</name>
<evidence type="ECO:0000313" key="4">
    <source>
        <dbReference type="Proteomes" id="UP000655420"/>
    </source>
</evidence>
<feature type="compositionally biased region" description="Basic and acidic residues" evidence="1">
    <location>
        <begin position="249"/>
        <end position="259"/>
    </location>
</feature>
<dbReference type="Proteomes" id="UP000655420">
    <property type="component" value="Unassembled WGS sequence"/>
</dbReference>
<dbReference type="Gene3D" id="3.40.50.150">
    <property type="entry name" value="Vaccinia Virus protein VP39"/>
    <property type="match status" value="1"/>
</dbReference>